<keyword evidence="3" id="KW-1185">Reference proteome</keyword>
<feature type="compositionally biased region" description="Polar residues" evidence="1">
    <location>
        <begin position="1"/>
        <end position="22"/>
    </location>
</feature>
<feature type="region of interest" description="Disordered" evidence="1">
    <location>
        <begin position="1"/>
        <end position="34"/>
    </location>
</feature>
<evidence type="ECO:0000313" key="2">
    <source>
        <dbReference type="EMBL" id="CAG5101175.1"/>
    </source>
</evidence>
<reference evidence="2" key="1">
    <citation type="submission" date="2021-04" db="EMBL/GenBank/DDBJ databases">
        <authorList>
            <person name="Chebbi M.A.C M."/>
        </authorList>
    </citation>
    <scope>NUCLEOTIDE SEQUENCE</scope>
</reference>
<dbReference type="Proteomes" id="UP000786811">
    <property type="component" value="Unassembled WGS sequence"/>
</dbReference>
<dbReference type="OrthoDB" id="7697635at2759"/>
<dbReference type="AlphaFoldDB" id="A0A8J2HH90"/>
<dbReference type="EMBL" id="CAJNRD030001122">
    <property type="protein sequence ID" value="CAG5101175.1"/>
    <property type="molecule type" value="Genomic_DNA"/>
</dbReference>
<evidence type="ECO:0000313" key="3">
    <source>
        <dbReference type="Proteomes" id="UP000786811"/>
    </source>
</evidence>
<proteinExistence type="predicted"/>
<protein>
    <submittedName>
        <fullName evidence="2">Uncharacterized protein</fullName>
    </submittedName>
</protein>
<name>A0A8J2HH90_COTCN</name>
<accession>A0A8J2HH90</accession>
<feature type="non-terminal residue" evidence="2">
    <location>
        <position position="1"/>
    </location>
</feature>
<gene>
    <name evidence="2" type="ORF">HICCMSTLAB_LOCUS10248</name>
</gene>
<evidence type="ECO:0000256" key="1">
    <source>
        <dbReference type="SAM" id="MobiDB-lite"/>
    </source>
</evidence>
<sequence>ENGNERNGTSRVRPTKSNTSSEAPGEEEMKGEMDEEITWEEFTKTLSGLKNGKSPGEDGLTVEFLKGLPGCWKEELYETINQAWKKAQKAINVAWGVMKRAKVNSLSRRFYLLDTLAKSGCIYGVEIWGWVKQKKMEQLRGRYAKMIMGLNSNTPDYIWKTEASRTGMELEARRRAYKYIVEVAGMKDDRWPKVCLREEARLTLNKNPTKFGSDMVKALQETEEMTTLLKNMMENKNVEWIETKLSESLRELETKLKTEIRTKVAQSRYWDKYEEITSEENFNSYWEQKQWKGWEKEQWARLRSGNLGRVGNKGYSDTNCRLCGKAEETLDHLWVCDKAKSAIKKEWVKDMENWRNAKEGTELERLTINTLQGEPKTELCRYAREFEKLVRKTRESAQAGKKTEASEEKKRR</sequence>
<feature type="region of interest" description="Disordered" evidence="1">
    <location>
        <begin position="393"/>
        <end position="412"/>
    </location>
</feature>
<organism evidence="2 3">
    <name type="scientific">Cotesia congregata</name>
    <name type="common">Parasitoid wasp</name>
    <name type="synonym">Apanteles congregatus</name>
    <dbReference type="NCBI Taxonomy" id="51543"/>
    <lineage>
        <taxon>Eukaryota</taxon>
        <taxon>Metazoa</taxon>
        <taxon>Ecdysozoa</taxon>
        <taxon>Arthropoda</taxon>
        <taxon>Hexapoda</taxon>
        <taxon>Insecta</taxon>
        <taxon>Pterygota</taxon>
        <taxon>Neoptera</taxon>
        <taxon>Endopterygota</taxon>
        <taxon>Hymenoptera</taxon>
        <taxon>Apocrita</taxon>
        <taxon>Ichneumonoidea</taxon>
        <taxon>Braconidae</taxon>
        <taxon>Microgastrinae</taxon>
        <taxon>Cotesia</taxon>
    </lineage>
</organism>
<comment type="caution">
    <text evidence="2">The sequence shown here is derived from an EMBL/GenBank/DDBJ whole genome shotgun (WGS) entry which is preliminary data.</text>
</comment>